<reference evidence="3 4" key="1">
    <citation type="submission" date="2022-05" db="EMBL/GenBank/DDBJ databases">
        <authorList>
            <consortium name="Genoscope - CEA"/>
            <person name="William W."/>
        </authorList>
    </citation>
    <scope>NUCLEOTIDE SEQUENCE [LARGE SCALE GENOMIC DNA]</scope>
</reference>
<evidence type="ECO:0000313" key="4">
    <source>
        <dbReference type="Proteomes" id="UP001159427"/>
    </source>
</evidence>
<feature type="signal peptide" evidence="1">
    <location>
        <begin position="1"/>
        <end position="28"/>
    </location>
</feature>
<accession>A0ABN8T4W7</accession>
<gene>
    <name evidence="2" type="ORF">PEVE_00038543</name>
    <name evidence="3" type="ORF">PEVE_00040991</name>
</gene>
<dbReference type="Proteomes" id="UP001159427">
    <property type="component" value="Unassembled WGS sequence"/>
</dbReference>
<protein>
    <submittedName>
        <fullName evidence="3">Uncharacterized protein</fullName>
    </submittedName>
</protein>
<sequence length="83" mass="8729">MAAKNLHLKSWFEVLALISLCFPCLIFASTPCDCSVCGSSCSGNINCNPGQFLVVNGSEFGCFDCPTGHYCPGGKNSSKACPE</sequence>
<organism evidence="3 4">
    <name type="scientific">Porites evermanni</name>
    <dbReference type="NCBI Taxonomy" id="104178"/>
    <lineage>
        <taxon>Eukaryota</taxon>
        <taxon>Metazoa</taxon>
        <taxon>Cnidaria</taxon>
        <taxon>Anthozoa</taxon>
        <taxon>Hexacorallia</taxon>
        <taxon>Scleractinia</taxon>
        <taxon>Fungiina</taxon>
        <taxon>Poritidae</taxon>
        <taxon>Porites</taxon>
    </lineage>
</organism>
<name>A0ABN8T4W7_9CNID</name>
<feature type="non-terminal residue" evidence="3">
    <location>
        <position position="83"/>
    </location>
</feature>
<feature type="chain" id="PRO_5045028826" evidence="1">
    <location>
        <begin position="29"/>
        <end position="83"/>
    </location>
</feature>
<evidence type="ECO:0000313" key="2">
    <source>
        <dbReference type="EMBL" id="CAH3199121.1"/>
    </source>
</evidence>
<proteinExistence type="predicted"/>
<dbReference type="EMBL" id="CALNXI010007661">
    <property type="protein sequence ID" value="CAH3199383.1"/>
    <property type="molecule type" value="Genomic_DNA"/>
</dbReference>
<keyword evidence="1" id="KW-0732">Signal</keyword>
<dbReference type="EMBL" id="CALNXI010006578">
    <property type="protein sequence ID" value="CAH3199121.1"/>
    <property type="molecule type" value="Genomic_DNA"/>
</dbReference>
<evidence type="ECO:0000313" key="3">
    <source>
        <dbReference type="EMBL" id="CAH3199383.1"/>
    </source>
</evidence>
<comment type="caution">
    <text evidence="3">The sequence shown here is derived from an EMBL/GenBank/DDBJ whole genome shotgun (WGS) entry which is preliminary data.</text>
</comment>
<keyword evidence="4" id="KW-1185">Reference proteome</keyword>
<evidence type="ECO:0000256" key="1">
    <source>
        <dbReference type="SAM" id="SignalP"/>
    </source>
</evidence>